<dbReference type="Proteomes" id="UP000290289">
    <property type="component" value="Chromosome 15"/>
</dbReference>
<dbReference type="SUPFAM" id="SSF48452">
    <property type="entry name" value="TPR-like"/>
    <property type="match status" value="1"/>
</dbReference>
<comment type="caution">
    <text evidence="3">The sequence shown here is derived from an EMBL/GenBank/DDBJ whole genome shotgun (WGS) entry which is preliminary data.</text>
</comment>
<keyword evidence="4" id="KW-1185">Reference proteome</keyword>
<proteinExistence type="predicted"/>
<dbReference type="Gene3D" id="1.25.40.10">
    <property type="entry name" value="Tetratricopeptide repeat domain"/>
    <property type="match status" value="1"/>
</dbReference>
<dbReference type="PANTHER" id="PTHR15544">
    <property type="entry name" value="OSMOSIS RESPONSIVE FACTOR"/>
    <property type="match status" value="1"/>
</dbReference>
<sequence length="224" mass="25338">MKIAWKNNKKRPLGIVSTYPNLPFERQNDEPSNQLHPEEKPSNNIQNNTELGKLADESEPSDAAELFHSFQAQGTKLAEDGKYREALGKWEAALMLRPKNAVLHEQKAQVLLEVGDAWNAVKTATRRFPFYLPSGYIIFYICTRATELEPSWAEAWVTLGRAQLNFGEPDSSIQSFDRALAIKPDSEEARDDRHTAMQLVTKRKQLHSSGLSPTRKRYAVGDKA</sequence>
<evidence type="ECO:0000313" key="3">
    <source>
        <dbReference type="EMBL" id="RXH72365.1"/>
    </source>
</evidence>
<feature type="region of interest" description="Disordered" evidence="2">
    <location>
        <begin position="16"/>
        <end position="47"/>
    </location>
</feature>
<dbReference type="AlphaFoldDB" id="A0A498HRW0"/>
<feature type="region of interest" description="Disordered" evidence="2">
    <location>
        <begin position="203"/>
        <end position="224"/>
    </location>
</feature>
<evidence type="ECO:0000256" key="2">
    <source>
        <dbReference type="SAM" id="MobiDB-lite"/>
    </source>
</evidence>
<name>A0A498HRW0_MALDO</name>
<dbReference type="InterPro" id="IPR011990">
    <property type="entry name" value="TPR-like_helical_dom_sf"/>
</dbReference>
<dbReference type="PANTHER" id="PTHR15544:SF0">
    <property type="entry name" value="TETRATRICOPEPTIDE REPEAT PROTEIN 33"/>
    <property type="match status" value="1"/>
</dbReference>
<feature type="repeat" description="TPR" evidence="1">
    <location>
        <begin position="153"/>
        <end position="186"/>
    </location>
</feature>
<accession>A0A498HRW0</accession>
<dbReference type="InterPro" id="IPR052658">
    <property type="entry name" value="TPR-containing"/>
</dbReference>
<evidence type="ECO:0000313" key="4">
    <source>
        <dbReference type="Proteomes" id="UP000290289"/>
    </source>
</evidence>
<keyword evidence="1" id="KW-0802">TPR repeat</keyword>
<organism evidence="3 4">
    <name type="scientific">Malus domestica</name>
    <name type="common">Apple</name>
    <name type="synonym">Pyrus malus</name>
    <dbReference type="NCBI Taxonomy" id="3750"/>
    <lineage>
        <taxon>Eukaryota</taxon>
        <taxon>Viridiplantae</taxon>
        <taxon>Streptophyta</taxon>
        <taxon>Embryophyta</taxon>
        <taxon>Tracheophyta</taxon>
        <taxon>Spermatophyta</taxon>
        <taxon>Magnoliopsida</taxon>
        <taxon>eudicotyledons</taxon>
        <taxon>Gunneridae</taxon>
        <taxon>Pentapetalae</taxon>
        <taxon>rosids</taxon>
        <taxon>fabids</taxon>
        <taxon>Rosales</taxon>
        <taxon>Rosaceae</taxon>
        <taxon>Amygdaloideae</taxon>
        <taxon>Maleae</taxon>
        <taxon>Malus</taxon>
    </lineage>
</organism>
<dbReference type="InterPro" id="IPR019734">
    <property type="entry name" value="TPR_rpt"/>
</dbReference>
<dbReference type="EMBL" id="RDQH01000341">
    <property type="protein sequence ID" value="RXH72365.1"/>
    <property type="molecule type" value="Genomic_DNA"/>
</dbReference>
<gene>
    <name evidence="3" type="ORF">DVH24_012049</name>
</gene>
<protein>
    <submittedName>
        <fullName evidence="3">Uncharacterized protein</fullName>
    </submittedName>
</protein>
<dbReference type="PROSITE" id="PS50005">
    <property type="entry name" value="TPR"/>
    <property type="match status" value="1"/>
</dbReference>
<dbReference type="STRING" id="3750.A0A498HRW0"/>
<evidence type="ECO:0000256" key="1">
    <source>
        <dbReference type="PROSITE-ProRule" id="PRU00339"/>
    </source>
</evidence>
<reference evidence="3 4" key="1">
    <citation type="submission" date="2018-10" db="EMBL/GenBank/DDBJ databases">
        <title>A high-quality apple genome assembly.</title>
        <authorList>
            <person name="Hu J."/>
        </authorList>
    </citation>
    <scope>NUCLEOTIDE SEQUENCE [LARGE SCALE GENOMIC DNA]</scope>
    <source>
        <strain evidence="4">cv. HFTH1</strain>
        <tissue evidence="3">Young leaf</tissue>
    </source>
</reference>
<dbReference type="SMART" id="SM00028">
    <property type="entry name" value="TPR"/>
    <property type="match status" value="2"/>
</dbReference>